<keyword evidence="15" id="KW-1185">Reference proteome</keyword>
<organism evidence="14 15">
    <name type="scientific">Zingiber officinale</name>
    <name type="common">Ginger</name>
    <name type="synonym">Amomum zingiber</name>
    <dbReference type="NCBI Taxonomy" id="94328"/>
    <lineage>
        <taxon>Eukaryota</taxon>
        <taxon>Viridiplantae</taxon>
        <taxon>Streptophyta</taxon>
        <taxon>Embryophyta</taxon>
        <taxon>Tracheophyta</taxon>
        <taxon>Spermatophyta</taxon>
        <taxon>Magnoliopsida</taxon>
        <taxon>Liliopsida</taxon>
        <taxon>Zingiberales</taxon>
        <taxon>Zingiberaceae</taxon>
        <taxon>Zingiber</taxon>
    </lineage>
</organism>
<dbReference type="InterPro" id="IPR044600">
    <property type="entry name" value="ATL1/ATL16-like"/>
</dbReference>
<comment type="subcellular location">
    <subcellularLocation>
        <location evidence="2">Membrane</location>
        <topology evidence="2">Single-pass membrane protein</topology>
    </subcellularLocation>
</comment>
<dbReference type="PANTHER" id="PTHR46913:SF1">
    <property type="entry name" value="RING-H2 FINGER PROTEIN ATL16"/>
    <property type="match status" value="1"/>
</dbReference>
<feature type="domain" description="RING-type" evidence="13">
    <location>
        <begin position="23"/>
        <end position="64"/>
    </location>
</feature>
<keyword evidence="6" id="KW-0812">Transmembrane</keyword>
<evidence type="ECO:0000256" key="8">
    <source>
        <dbReference type="ARBA" id="ARBA00022771"/>
    </source>
</evidence>
<name>A0A8J5FK41_ZINOF</name>
<evidence type="ECO:0000256" key="5">
    <source>
        <dbReference type="ARBA" id="ARBA00022679"/>
    </source>
</evidence>
<dbReference type="EMBL" id="JACMSC010000014">
    <property type="protein sequence ID" value="KAG6489907.1"/>
    <property type="molecule type" value="Genomic_DNA"/>
</dbReference>
<dbReference type="Proteomes" id="UP000734854">
    <property type="component" value="Unassembled WGS sequence"/>
</dbReference>
<comment type="pathway">
    <text evidence="3">Protein modification; protein ubiquitination.</text>
</comment>
<keyword evidence="9" id="KW-0833">Ubl conjugation pathway</keyword>
<keyword evidence="8" id="KW-0863">Zinc-finger</keyword>
<dbReference type="GO" id="GO:0008270">
    <property type="term" value="F:zinc ion binding"/>
    <property type="evidence" value="ECO:0007669"/>
    <property type="project" value="UniProtKB-KW"/>
</dbReference>
<dbReference type="GO" id="GO:0016020">
    <property type="term" value="C:membrane"/>
    <property type="evidence" value="ECO:0007669"/>
    <property type="project" value="UniProtKB-SubCell"/>
</dbReference>
<gene>
    <name evidence="14" type="ORF">ZIOFF_051188</name>
</gene>
<dbReference type="UniPathway" id="UPA00143"/>
<proteinExistence type="predicted"/>
<comment type="caution">
    <text evidence="14">The sequence shown here is derived from an EMBL/GenBank/DDBJ whole genome shotgun (WGS) entry which is preliminary data.</text>
</comment>
<evidence type="ECO:0000256" key="3">
    <source>
        <dbReference type="ARBA" id="ARBA00004906"/>
    </source>
</evidence>
<evidence type="ECO:0000256" key="11">
    <source>
        <dbReference type="ARBA" id="ARBA00022989"/>
    </source>
</evidence>
<evidence type="ECO:0000259" key="13">
    <source>
        <dbReference type="Pfam" id="PF13639"/>
    </source>
</evidence>
<comment type="catalytic activity">
    <reaction evidence="1">
        <text>S-ubiquitinyl-[E2 ubiquitin-conjugating enzyme]-L-cysteine + [acceptor protein]-L-lysine = [E2 ubiquitin-conjugating enzyme]-L-cysteine + N(6)-ubiquitinyl-[acceptor protein]-L-lysine.</text>
        <dbReference type="EC" id="2.3.2.27"/>
    </reaction>
</comment>
<sequence>MLPPLWRYGKEEEKLMAEHTAYPVCLYEFEDGKAIRLLPICSHCYHTASLDPWLCSHSSCSVCRHQVVSHHQLVDIAIERASFSRLSNSRDRWRGRPWVVREYQ</sequence>
<evidence type="ECO:0000313" key="15">
    <source>
        <dbReference type="Proteomes" id="UP000734854"/>
    </source>
</evidence>
<evidence type="ECO:0000256" key="10">
    <source>
        <dbReference type="ARBA" id="ARBA00022833"/>
    </source>
</evidence>
<evidence type="ECO:0000256" key="4">
    <source>
        <dbReference type="ARBA" id="ARBA00012483"/>
    </source>
</evidence>
<evidence type="ECO:0000256" key="12">
    <source>
        <dbReference type="ARBA" id="ARBA00023136"/>
    </source>
</evidence>
<dbReference type="EC" id="2.3.2.27" evidence="4"/>
<dbReference type="Pfam" id="PF13639">
    <property type="entry name" value="zf-RING_2"/>
    <property type="match status" value="1"/>
</dbReference>
<keyword evidence="5" id="KW-0808">Transferase</keyword>
<reference evidence="14 15" key="1">
    <citation type="submission" date="2020-08" db="EMBL/GenBank/DDBJ databases">
        <title>Plant Genome Project.</title>
        <authorList>
            <person name="Zhang R.-G."/>
        </authorList>
    </citation>
    <scope>NUCLEOTIDE SEQUENCE [LARGE SCALE GENOMIC DNA]</scope>
    <source>
        <tissue evidence="14">Rhizome</tissue>
    </source>
</reference>
<dbReference type="AlphaFoldDB" id="A0A8J5FK41"/>
<keyword evidence="11" id="KW-1133">Transmembrane helix</keyword>
<dbReference type="GO" id="GO:0016567">
    <property type="term" value="P:protein ubiquitination"/>
    <property type="evidence" value="ECO:0007669"/>
    <property type="project" value="UniProtKB-UniPathway"/>
</dbReference>
<dbReference type="InterPro" id="IPR013083">
    <property type="entry name" value="Znf_RING/FYVE/PHD"/>
</dbReference>
<evidence type="ECO:0000256" key="9">
    <source>
        <dbReference type="ARBA" id="ARBA00022786"/>
    </source>
</evidence>
<evidence type="ECO:0000256" key="2">
    <source>
        <dbReference type="ARBA" id="ARBA00004167"/>
    </source>
</evidence>
<dbReference type="Gene3D" id="3.30.40.10">
    <property type="entry name" value="Zinc/RING finger domain, C3HC4 (zinc finger)"/>
    <property type="match status" value="1"/>
</dbReference>
<dbReference type="InterPro" id="IPR001841">
    <property type="entry name" value="Znf_RING"/>
</dbReference>
<protein>
    <recommendedName>
        <fullName evidence="4">RING-type E3 ubiquitin transferase</fullName>
        <ecNumber evidence="4">2.3.2.27</ecNumber>
    </recommendedName>
</protein>
<accession>A0A8J5FK41</accession>
<dbReference type="PANTHER" id="PTHR46913">
    <property type="entry name" value="RING-H2 FINGER PROTEIN ATL16"/>
    <property type="match status" value="1"/>
</dbReference>
<evidence type="ECO:0000256" key="6">
    <source>
        <dbReference type="ARBA" id="ARBA00022692"/>
    </source>
</evidence>
<evidence type="ECO:0000313" key="14">
    <source>
        <dbReference type="EMBL" id="KAG6489907.1"/>
    </source>
</evidence>
<keyword evidence="12" id="KW-0472">Membrane</keyword>
<evidence type="ECO:0000256" key="7">
    <source>
        <dbReference type="ARBA" id="ARBA00022723"/>
    </source>
</evidence>
<dbReference type="SUPFAM" id="SSF57850">
    <property type="entry name" value="RING/U-box"/>
    <property type="match status" value="1"/>
</dbReference>
<evidence type="ECO:0000256" key="1">
    <source>
        <dbReference type="ARBA" id="ARBA00000900"/>
    </source>
</evidence>
<keyword evidence="10" id="KW-0862">Zinc</keyword>
<dbReference type="GO" id="GO:0061630">
    <property type="term" value="F:ubiquitin protein ligase activity"/>
    <property type="evidence" value="ECO:0007669"/>
    <property type="project" value="UniProtKB-EC"/>
</dbReference>
<keyword evidence="7" id="KW-0479">Metal-binding</keyword>